<accession>A0ABS1BL15</accession>
<dbReference type="InterPro" id="IPR036514">
    <property type="entry name" value="SGNH_hydro_sf"/>
</dbReference>
<proteinExistence type="predicted"/>
<dbReference type="EMBL" id="JAEHFY010000015">
    <property type="protein sequence ID" value="MBK0383582.1"/>
    <property type="molecule type" value="Genomic_DNA"/>
</dbReference>
<dbReference type="PANTHER" id="PTHR22901:SF0">
    <property type="entry name" value="SIALATE O-ACETYLESTERASE"/>
    <property type="match status" value="1"/>
</dbReference>
<protein>
    <recommendedName>
        <fullName evidence="2">Sialate O-acetylesterase domain-containing protein</fullName>
    </recommendedName>
</protein>
<sequence>MAFKKIKTGRLIHKNKIVEMLKKKFSKVVLSVLFILTMLNTLKVDGQVTVSPIFGNHMVLQQNANIKIWGKANPNEEIKITGSFLKGNFKSISDKDGNWVIELKTPAFGGPFQLQVKGKQGQIDLNDIYLGEVWLASGQSNMQFPLDSTSKGYNGPVNFKEEIKNANYPMIRQFLVRGVIGRIEKESIKGEWVLCESSNAKKYSALAYFFARDLYKGLNVPIGIINSSWGGTSIGSWMGAKDLRTFDSDLIKLKKITFDTVKVNENYPSVLYNGMIAPITNYKIKGVIWCQGENSINDPRDYADRMTHLISGWRNDFKDENLPFLYVQIAPFNYLGRPKQWFSGTKNSLGYLVEQQTKTLSTPHVDMARTGDVGDIKYIHYRNKQDVGYRLSLLALKEVYKKKIDFVNGPDVDKISLEGNTATITYKNIGSGLVVKGESLNGFELSEDGVKFYPAMATVHQNKVIVNANQVNQVKAIRYCFNNIDLVNLFNEAGFPALPFRTDHLPYERPNSK</sequence>
<dbReference type="SUPFAM" id="SSF52266">
    <property type="entry name" value="SGNH hydrolase"/>
    <property type="match status" value="1"/>
</dbReference>
<keyword evidence="4" id="KW-1185">Reference proteome</keyword>
<dbReference type="Proteomes" id="UP000660024">
    <property type="component" value="Unassembled WGS sequence"/>
</dbReference>
<comment type="caution">
    <text evidence="3">The sequence shown here is derived from an EMBL/GenBank/DDBJ whole genome shotgun (WGS) entry which is preliminary data.</text>
</comment>
<dbReference type="InterPro" id="IPR039329">
    <property type="entry name" value="SIAE"/>
</dbReference>
<evidence type="ECO:0000313" key="3">
    <source>
        <dbReference type="EMBL" id="MBK0383582.1"/>
    </source>
</evidence>
<evidence type="ECO:0000259" key="2">
    <source>
        <dbReference type="Pfam" id="PF03629"/>
    </source>
</evidence>
<organism evidence="3 4">
    <name type="scientific">Pedobacter segetis</name>
    <dbReference type="NCBI Taxonomy" id="2793069"/>
    <lineage>
        <taxon>Bacteria</taxon>
        <taxon>Pseudomonadati</taxon>
        <taxon>Bacteroidota</taxon>
        <taxon>Sphingobacteriia</taxon>
        <taxon>Sphingobacteriales</taxon>
        <taxon>Sphingobacteriaceae</taxon>
        <taxon>Pedobacter</taxon>
    </lineage>
</organism>
<dbReference type="RefSeq" id="WP_200586436.1">
    <property type="nucleotide sequence ID" value="NZ_JAEHFY010000015.1"/>
</dbReference>
<dbReference type="PANTHER" id="PTHR22901">
    <property type="entry name" value="SIALATE O-ACETYLESTERASE"/>
    <property type="match status" value="1"/>
</dbReference>
<evidence type="ECO:0000313" key="4">
    <source>
        <dbReference type="Proteomes" id="UP000660024"/>
    </source>
</evidence>
<dbReference type="Pfam" id="PF03629">
    <property type="entry name" value="SASA"/>
    <property type="match status" value="1"/>
</dbReference>
<name>A0ABS1BL15_9SPHI</name>
<dbReference type="Gene3D" id="3.40.50.1110">
    <property type="entry name" value="SGNH hydrolase"/>
    <property type="match status" value="1"/>
</dbReference>
<reference evidence="3 4" key="1">
    <citation type="submission" date="2020-12" db="EMBL/GenBank/DDBJ databases">
        <title>Bacterial novel species Pedobacter sp. SD-b isolated from soil.</title>
        <authorList>
            <person name="Jung H.-Y."/>
        </authorList>
    </citation>
    <scope>NUCLEOTIDE SEQUENCE [LARGE SCALE GENOMIC DNA]</scope>
    <source>
        <strain evidence="3 4">SD-b</strain>
    </source>
</reference>
<gene>
    <name evidence="3" type="ORF">I5M32_11495</name>
</gene>
<dbReference type="InterPro" id="IPR005181">
    <property type="entry name" value="SASA"/>
</dbReference>
<feature type="domain" description="Sialate O-acetylesterase" evidence="2">
    <location>
        <begin position="132"/>
        <end position="374"/>
    </location>
</feature>
<evidence type="ECO:0000256" key="1">
    <source>
        <dbReference type="ARBA" id="ARBA00022801"/>
    </source>
</evidence>
<keyword evidence="1" id="KW-0378">Hydrolase</keyword>